<feature type="domain" description="PAC" evidence="5">
    <location>
        <begin position="164"/>
        <end position="216"/>
    </location>
</feature>
<evidence type="ECO:0000259" key="5">
    <source>
        <dbReference type="PROSITE" id="PS50113"/>
    </source>
</evidence>
<dbReference type="Gene3D" id="1.20.120.1530">
    <property type="match status" value="1"/>
</dbReference>
<dbReference type="InParanoid" id="H1YZ77"/>
<dbReference type="InterPro" id="IPR000014">
    <property type="entry name" value="PAS"/>
</dbReference>
<dbReference type="InterPro" id="IPR004089">
    <property type="entry name" value="MCPsignal_dom"/>
</dbReference>
<dbReference type="CDD" id="cd11386">
    <property type="entry name" value="MCP_signal"/>
    <property type="match status" value="1"/>
</dbReference>
<dbReference type="PANTHER" id="PTHR32089">
    <property type="entry name" value="METHYL-ACCEPTING CHEMOTAXIS PROTEIN MCPB"/>
    <property type="match status" value="1"/>
</dbReference>
<organism evidence="6 7">
    <name type="scientific">Methanoplanus limicola DSM 2279</name>
    <dbReference type="NCBI Taxonomy" id="937775"/>
    <lineage>
        <taxon>Archaea</taxon>
        <taxon>Methanobacteriati</taxon>
        <taxon>Methanobacteriota</taxon>
        <taxon>Stenosarchaea group</taxon>
        <taxon>Methanomicrobia</taxon>
        <taxon>Methanomicrobiales</taxon>
        <taxon>Methanomicrobiaceae</taxon>
        <taxon>Methanoplanus</taxon>
    </lineage>
</organism>
<evidence type="ECO:0000256" key="2">
    <source>
        <dbReference type="ARBA" id="ARBA00029447"/>
    </source>
</evidence>
<feature type="domain" description="Methyl-accepting transducer" evidence="4">
    <location>
        <begin position="507"/>
        <end position="743"/>
    </location>
</feature>
<dbReference type="PANTHER" id="PTHR32089:SF112">
    <property type="entry name" value="LYSOZYME-LIKE PROTEIN-RELATED"/>
    <property type="match status" value="1"/>
</dbReference>
<dbReference type="PROSITE" id="PS50111">
    <property type="entry name" value="CHEMOTAXIS_TRANSDUC_2"/>
    <property type="match status" value="1"/>
</dbReference>
<protein>
    <submittedName>
        <fullName evidence="6">Methyl-accepting chemotaxis sensory transducer with Pas/Pac sensor</fullName>
    </submittedName>
</protein>
<evidence type="ECO:0000256" key="1">
    <source>
        <dbReference type="ARBA" id="ARBA00023224"/>
    </source>
</evidence>
<dbReference type="SUPFAM" id="SSF55785">
    <property type="entry name" value="PYP-like sensor domain (PAS domain)"/>
    <property type="match status" value="2"/>
</dbReference>
<dbReference type="Gene3D" id="3.30.450.20">
    <property type="entry name" value="PAS domain"/>
    <property type="match status" value="1"/>
</dbReference>
<reference evidence="6 7" key="1">
    <citation type="submission" date="2011-10" db="EMBL/GenBank/DDBJ databases">
        <title>The Improved High-Quality Draft genome of Methanoplanus limicola DSM 2279.</title>
        <authorList>
            <consortium name="US DOE Joint Genome Institute (JGI-PGF)"/>
            <person name="Lucas S."/>
            <person name="Copeland A."/>
            <person name="Lapidus A."/>
            <person name="Glavina del Rio T."/>
            <person name="Dalin E."/>
            <person name="Tice H."/>
            <person name="Bruce D."/>
            <person name="Goodwin L."/>
            <person name="Pitluck S."/>
            <person name="Peters L."/>
            <person name="Mikhailova N."/>
            <person name="Lu M."/>
            <person name="Kyrpides N."/>
            <person name="Mavromatis K."/>
            <person name="Ivanova N."/>
            <person name="Markowitz V."/>
            <person name="Cheng J.-F."/>
            <person name="Hugenholtz P."/>
            <person name="Woyke T."/>
            <person name="Wu D."/>
            <person name="Wirth R."/>
            <person name="Brambilla E.-M."/>
            <person name="Klenk H.-P."/>
            <person name="Eisen J.A."/>
        </authorList>
    </citation>
    <scope>NUCLEOTIDE SEQUENCE [LARGE SCALE GENOMIC DNA]</scope>
    <source>
        <strain evidence="6 7">DSM 2279</strain>
    </source>
</reference>
<dbReference type="Proteomes" id="UP000005741">
    <property type="component" value="Chromosome"/>
</dbReference>
<keyword evidence="1 3" id="KW-0807">Transducer</keyword>
<keyword evidence="7" id="KW-1185">Reference proteome</keyword>
<dbReference type="CDD" id="cd00130">
    <property type="entry name" value="PAS"/>
    <property type="match status" value="1"/>
</dbReference>
<dbReference type="HOGENOM" id="CLU_000445_107_18_2"/>
<dbReference type="STRING" id="937775.Metlim_0979"/>
<comment type="similarity">
    <text evidence="2">Belongs to the methyl-accepting chemotaxis (MCP) protein family.</text>
</comment>
<dbReference type="Gene3D" id="1.10.287.950">
    <property type="entry name" value="Methyl-accepting chemotaxis protein"/>
    <property type="match status" value="1"/>
</dbReference>
<dbReference type="Pfam" id="PF00015">
    <property type="entry name" value="MCPsignal"/>
    <property type="match status" value="1"/>
</dbReference>
<dbReference type="Pfam" id="PF08448">
    <property type="entry name" value="PAS_4"/>
    <property type="match status" value="1"/>
</dbReference>
<dbReference type="EMBL" id="CM001436">
    <property type="protein sequence ID" value="EHQ35101.1"/>
    <property type="molecule type" value="Genomic_DNA"/>
</dbReference>
<dbReference type="NCBIfam" id="TIGR00229">
    <property type="entry name" value="sensory_box"/>
    <property type="match status" value="1"/>
</dbReference>
<dbReference type="SMART" id="SM00283">
    <property type="entry name" value="MA"/>
    <property type="match status" value="1"/>
</dbReference>
<dbReference type="InterPro" id="IPR035965">
    <property type="entry name" value="PAS-like_dom_sf"/>
</dbReference>
<dbReference type="InterPro" id="IPR013656">
    <property type="entry name" value="PAS_4"/>
</dbReference>
<evidence type="ECO:0000313" key="7">
    <source>
        <dbReference type="Proteomes" id="UP000005741"/>
    </source>
</evidence>
<dbReference type="AlphaFoldDB" id="H1YZ77"/>
<accession>H1YZ77</accession>
<dbReference type="OrthoDB" id="8523at2157"/>
<dbReference type="InterPro" id="IPR003660">
    <property type="entry name" value="HAMP_dom"/>
</dbReference>
<evidence type="ECO:0000259" key="4">
    <source>
        <dbReference type="PROSITE" id="PS50111"/>
    </source>
</evidence>
<dbReference type="GO" id="GO:0007165">
    <property type="term" value="P:signal transduction"/>
    <property type="evidence" value="ECO:0007669"/>
    <property type="project" value="UniProtKB-KW"/>
</dbReference>
<dbReference type="Pfam" id="PF18947">
    <property type="entry name" value="HAMP_2"/>
    <property type="match status" value="1"/>
</dbReference>
<dbReference type="GO" id="GO:0016020">
    <property type="term" value="C:membrane"/>
    <property type="evidence" value="ECO:0007669"/>
    <property type="project" value="InterPro"/>
</dbReference>
<dbReference type="InterPro" id="IPR000700">
    <property type="entry name" value="PAS-assoc_C"/>
</dbReference>
<proteinExistence type="inferred from homology"/>
<evidence type="ECO:0000256" key="3">
    <source>
        <dbReference type="PROSITE-ProRule" id="PRU00284"/>
    </source>
</evidence>
<dbReference type="PROSITE" id="PS50113">
    <property type="entry name" value="PAC"/>
    <property type="match status" value="1"/>
</dbReference>
<gene>
    <name evidence="6" type="ORF">Metlim_0979</name>
</gene>
<name>H1YZ77_9EURY</name>
<dbReference type="SUPFAM" id="SSF58104">
    <property type="entry name" value="Methyl-accepting chemotaxis protein (MCP) signaling domain"/>
    <property type="match status" value="1"/>
</dbReference>
<evidence type="ECO:0000313" key="6">
    <source>
        <dbReference type="EMBL" id="EHQ35101.1"/>
    </source>
</evidence>
<sequence>MFTVLTVPDAELRIIIMYNRIYLRLNPIFREDFINIWCIYMDFRIIEDAIDRAVSGDASVRVNEADISGDLRFLAGKVNCLIEKNRVLNDAAIMQARFESFLTNNPQAVAVLAADRRIIYLNREYERLWRGTHDELIAKNLYDFDINIVGGDDLYASYRTKKNAVSELEIRWKNGEKSYVRLFQTPVINADGEIDVSYYTFQDMTHEREEMEEIERLQKRAETFLKENPQAITVLASDKHRLDLNKEYERAWRGSYSELMAKKLYDFDIEITGGDDFYASYDTKRKAVTDMTISWKDRTQTHLRLFQCPILDENGEIDVNYYIYQDRTAEVSQSDYMNREVERVSANLEMLARGELDMNLSVGEADEYTGDYRALMEKINTNLGMAKDGIHNLVIEAEKIAEISSRGRFDERSDTSKLTGDYRKVIEGFNRALDMISAPLGESMNVIEAFANNDYSVRFRDNIPAEGDFSKFKMSINGLGETLVDVIGDVIKAVVHVSVGTSEASKGSDEVAKATEDVAMTSQKCADLSKSVLEQMESIQMQIADLSASNQEVAATSADVLKNAENVTKMGNDAQALGNDANGKMNRVEEITSRSVSEIEVLNDQIKEINSILKMINEIAGQINLLALNAAIEAARAGEHGRGFAVVAGEVKNLAGDARKATDHIEKVISGIQKNSRKTAEGIKQANNEVVSSVKSVDATIQALNQIVTGAKEVTEDMGDIARAIENQANIANNVVHATDVGTEKTRENLREVEELAALAEEASASVEEIGSAIHEVNEMSGILKKDMDKFRISGRR</sequence>